<dbReference type="Proteomes" id="UP001164909">
    <property type="component" value="Chromosome"/>
</dbReference>
<proteinExistence type="predicted"/>
<evidence type="ECO:0000313" key="2">
    <source>
        <dbReference type="EMBL" id="WAM33304.1"/>
    </source>
</evidence>
<evidence type="ECO:0008006" key="4">
    <source>
        <dbReference type="Google" id="ProtNLM"/>
    </source>
</evidence>
<evidence type="ECO:0000256" key="1">
    <source>
        <dbReference type="SAM" id="Phobius"/>
    </source>
</evidence>
<evidence type="ECO:0000313" key="3">
    <source>
        <dbReference type="Proteomes" id="UP001164909"/>
    </source>
</evidence>
<keyword evidence="3" id="KW-1185">Reference proteome</keyword>
<dbReference type="RefSeq" id="WP_157841033.1">
    <property type="nucleotide sequence ID" value="NZ_CP113865.1"/>
</dbReference>
<dbReference type="EMBL" id="CP113865">
    <property type="protein sequence ID" value="WAM33304.1"/>
    <property type="molecule type" value="Genomic_DNA"/>
</dbReference>
<keyword evidence="1" id="KW-0812">Transmembrane</keyword>
<name>A0ABY7BKG1_9FIRM</name>
<gene>
    <name evidence="2" type="ORF">OTK00_001799</name>
</gene>
<organism evidence="2 3">
    <name type="scientific">Caldicellulosiruptor morganii</name>
    <dbReference type="NCBI Taxonomy" id="1387555"/>
    <lineage>
        <taxon>Bacteria</taxon>
        <taxon>Bacillati</taxon>
        <taxon>Bacillota</taxon>
        <taxon>Bacillota incertae sedis</taxon>
        <taxon>Caldicellulosiruptorales</taxon>
        <taxon>Caldicellulosiruptoraceae</taxon>
        <taxon>Caldicellulosiruptor</taxon>
    </lineage>
</organism>
<protein>
    <recommendedName>
        <fullName evidence="4">SAF domain protein</fullName>
    </recommendedName>
</protein>
<keyword evidence="1" id="KW-1133">Transmembrane helix</keyword>
<reference evidence="2" key="1">
    <citation type="submission" date="2022-12" db="EMBL/GenBank/DDBJ databases">
        <authorList>
            <person name="Bing R.G."/>
            <person name="Willard D.J."/>
            <person name="Manesh M.J.H."/>
            <person name="Laemthong T."/>
            <person name="Crosby J.R."/>
            <person name="Kelly R.M."/>
        </authorList>
    </citation>
    <scope>NUCLEOTIDE SEQUENCE</scope>
    <source>
        <strain evidence="2">DSM 8990</strain>
    </source>
</reference>
<accession>A0ABY7BKG1</accession>
<keyword evidence="1" id="KW-0472">Membrane</keyword>
<sequence>MKLKKIMIAFFSAVIAVFLMVVVYTQMDRATKIKSKTVFIAMDTIRSGEKIGEKAIQTTIDISAPVVSPGDVSNLFAKTTIPKGCIITPELVANTVYEDVYTTHIVVKVDPVPLEAFKNAEYIGLLNVETANNQTHTNVFEHLKLVRLYDQAGREAGKTTNEYSSNLVSMVEIATDNSTAKRIKEKEKLGVYYVLIQ</sequence>
<feature type="transmembrane region" description="Helical" evidence="1">
    <location>
        <begin position="6"/>
        <end position="25"/>
    </location>
</feature>